<feature type="region of interest" description="Disordered" evidence="7">
    <location>
        <begin position="1"/>
        <end position="26"/>
    </location>
</feature>
<dbReference type="SMART" id="SM00774">
    <property type="entry name" value="WRKY"/>
    <property type="match status" value="1"/>
</dbReference>
<dbReference type="Gene3D" id="2.20.25.80">
    <property type="entry name" value="WRKY domain"/>
    <property type="match status" value="1"/>
</dbReference>
<evidence type="ECO:0000256" key="5">
    <source>
        <dbReference type="ARBA" id="ARBA00023242"/>
    </source>
</evidence>
<evidence type="ECO:0000256" key="3">
    <source>
        <dbReference type="ARBA" id="ARBA00023125"/>
    </source>
</evidence>
<sequence length="516" mass="56706">MFRFPVSLGGQGDNLKQTQPSDEQHHRPIMDEVDFFRSEKRDDQNVITEETHRLHVKRENSRVDDDNDRSMGINTGLNLLTANTGSDESLVDDGLSVDMEEKRTKIENTQLREELKKSNEENQRLKEMLSQTTNNFNSLQMQLVAVMRQEEDHHHLATIESKDKDTNRHEASEMVPRQFIDLGLPSAEVSSDERITVRSRSPPSLLEDSSSRQRAKRVLEIEESPENESNGWGNPSKVSKHNASSSNGNGNAIDQSAADATMRKARVSVRARSEAPMLSDGCQWRKYGQKMAKGNPCPRAYYRCTMAVGCPVRKQVQRCAEDRSILITTYEGNHNHPLPPAAMYMASTTTAAASMLLSGSTMSNQDGLMNPTNLFARTMLPCSSSMATISASAPFPTITLDLTESASNVNGPTNNNPLMQFSQRSGFAELNQSGLPQMMGQALYYNQQQSKFSGLHIPSQSLNAGESVNAAMAANPNFAAALAAAITSIINGSSNHQNGSSNSSNNNVTTSSGDRQ</sequence>
<name>A0A397Y3W2_BRACM</name>
<dbReference type="AlphaFoldDB" id="A0A397Y3W2"/>
<evidence type="ECO:0000313" key="10">
    <source>
        <dbReference type="EMBL" id="RID45500.1"/>
    </source>
</evidence>
<dbReference type="FunFam" id="2.20.25.80:FF:000002">
    <property type="entry name" value="probable WRKY transcription factor 31"/>
    <property type="match status" value="1"/>
</dbReference>
<keyword evidence="3" id="KW-0238">DNA-binding</keyword>
<organism evidence="10 12">
    <name type="scientific">Brassica campestris</name>
    <name type="common">Field mustard</name>
    <dbReference type="NCBI Taxonomy" id="3711"/>
    <lineage>
        <taxon>Eukaryota</taxon>
        <taxon>Viridiplantae</taxon>
        <taxon>Streptophyta</taxon>
        <taxon>Embryophyta</taxon>
        <taxon>Tracheophyta</taxon>
        <taxon>Spermatophyta</taxon>
        <taxon>Magnoliopsida</taxon>
        <taxon>eudicotyledons</taxon>
        <taxon>Gunneridae</taxon>
        <taxon>Pentapetalae</taxon>
        <taxon>rosids</taxon>
        <taxon>malvids</taxon>
        <taxon>Brassicales</taxon>
        <taxon>Brassicaceae</taxon>
        <taxon>Brassiceae</taxon>
        <taxon>Brassica</taxon>
    </lineage>
</organism>
<evidence type="ECO:0000256" key="1">
    <source>
        <dbReference type="ARBA" id="ARBA00004123"/>
    </source>
</evidence>
<protein>
    <recommendedName>
        <fullName evidence="8">WRKY domain-containing protein</fullName>
    </recommendedName>
</protein>
<evidence type="ECO:0000256" key="6">
    <source>
        <dbReference type="SAM" id="Coils"/>
    </source>
</evidence>
<evidence type="ECO:0000256" key="7">
    <source>
        <dbReference type="SAM" id="MobiDB-lite"/>
    </source>
</evidence>
<reference evidence="11" key="2">
    <citation type="submission" date="2018-11" db="EMBL/GenBank/DDBJ databases">
        <authorList>
            <consortium name="Genoscope - CEA"/>
            <person name="William W."/>
        </authorList>
    </citation>
    <scope>NUCLEOTIDE SEQUENCE</scope>
</reference>
<evidence type="ECO:0000313" key="11">
    <source>
        <dbReference type="EMBL" id="VDC60597.1"/>
    </source>
</evidence>
<evidence type="ECO:0000313" key="12">
    <source>
        <dbReference type="Proteomes" id="UP000264353"/>
    </source>
</evidence>
<dbReference type="EMBL" id="LR031568">
    <property type="protein sequence ID" value="VDC60597.1"/>
    <property type="molecule type" value="Genomic_DNA"/>
</dbReference>
<proteinExistence type="predicted"/>
<dbReference type="EMBL" id="CM010636">
    <property type="protein sequence ID" value="RID45500.1"/>
    <property type="molecule type" value="Genomic_DNA"/>
</dbReference>
<keyword evidence="2" id="KW-0805">Transcription regulation</keyword>
<dbReference type="Pfam" id="PF03106">
    <property type="entry name" value="WRKY"/>
    <property type="match status" value="1"/>
</dbReference>
<dbReference type="EMBL" id="LS974625">
    <property type="protein sequence ID" value="CAG7862392.1"/>
    <property type="molecule type" value="Genomic_DNA"/>
</dbReference>
<dbReference type="GO" id="GO:0005634">
    <property type="term" value="C:nucleus"/>
    <property type="evidence" value="ECO:0007669"/>
    <property type="project" value="UniProtKB-SubCell"/>
</dbReference>
<dbReference type="GO" id="GO:0003700">
    <property type="term" value="F:DNA-binding transcription factor activity"/>
    <property type="evidence" value="ECO:0007669"/>
    <property type="project" value="InterPro"/>
</dbReference>
<keyword evidence="6" id="KW-0175">Coiled coil</keyword>
<evidence type="ECO:0000259" key="8">
    <source>
        <dbReference type="PROSITE" id="PS50811"/>
    </source>
</evidence>
<evidence type="ECO:0000256" key="4">
    <source>
        <dbReference type="ARBA" id="ARBA00023163"/>
    </source>
</evidence>
<dbReference type="InterPro" id="IPR044810">
    <property type="entry name" value="WRKY_plant"/>
</dbReference>
<comment type="subcellular location">
    <subcellularLocation>
        <location evidence="1">Nucleus</location>
    </subcellularLocation>
</comment>
<dbReference type="GO" id="GO:0043565">
    <property type="term" value="F:sequence-specific DNA binding"/>
    <property type="evidence" value="ECO:0007669"/>
    <property type="project" value="InterPro"/>
</dbReference>
<feature type="region of interest" description="Disordered" evidence="7">
    <location>
        <begin position="158"/>
        <end position="272"/>
    </location>
</feature>
<dbReference type="Gramene" id="A09p28590.2_BraZ1">
    <property type="protein sequence ID" value="A09p28590.2_BraZ1.CDS"/>
    <property type="gene ID" value="A09g28590.2_BraZ1"/>
</dbReference>
<feature type="coiled-coil region" evidence="6">
    <location>
        <begin position="101"/>
        <end position="142"/>
    </location>
</feature>
<accession>A0A397Y3W2</accession>
<dbReference type="InterPro" id="IPR003657">
    <property type="entry name" value="WRKY_dom"/>
</dbReference>
<keyword evidence="5" id="KW-0539">Nucleus</keyword>
<keyword evidence="4" id="KW-0804">Transcription</keyword>
<dbReference type="InterPro" id="IPR036576">
    <property type="entry name" value="WRKY_dom_sf"/>
</dbReference>
<dbReference type="Proteomes" id="UP000694005">
    <property type="component" value="Chromosome A09"/>
</dbReference>
<dbReference type="Proteomes" id="UP000264353">
    <property type="component" value="Chromosome A9"/>
</dbReference>
<dbReference type="PANTHER" id="PTHR31429:SF68">
    <property type="entry name" value="WRKY TRANSCRIPTION FACTOR 42"/>
    <property type="match status" value="1"/>
</dbReference>
<gene>
    <name evidence="11" type="ORF">BRAA09T38208Z</name>
    <name evidence="9" type="ORF">BRAPAZ1V2_A09P28590.2</name>
    <name evidence="10" type="ORF">BRARA_I02227</name>
</gene>
<dbReference type="PANTHER" id="PTHR31429">
    <property type="entry name" value="WRKY TRANSCRIPTION FACTOR 36-RELATED"/>
    <property type="match status" value="1"/>
</dbReference>
<evidence type="ECO:0000256" key="2">
    <source>
        <dbReference type="ARBA" id="ARBA00023015"/>
    </source>
</evidence>
<feature type="compositionally biased region" description="Polar residues" evidence="7">
    <location>
        <begin position="227"/>
        <end position="237"/>
    </location>
</feature>
<evidence type="ECO:0000313" key="9">
    <source>
        <dbReference type="EMBL" id="CAG7862392.1"/>
    </source>
</evidence>
<feature type="domain" description="WRKY" evidence="8">
    <location>
        <begin position="273"/>
        <end position="339"/>
    </location>
</feature>
<dbReference type="SUPFAM" id="SSF118290">
    <property type="entry name" value="WRKY DNA-binding domain"/>
    <property type="match status" value="1"/>
</dbReference>
<dbReference type="PROSITE" id="PS50811">
    <property type="entry name" value="WRKY"/>
    <property type="match status" value="1"/>
</dbReference>
<feature type="compositionally biased region" description="Basic and acidic residues" evidence="7">
    <location>
        <begin position="158"/>
        <end position="172"/>
    </location>
</feature>
<reference evidence="10 12" key="1">
    <citation type="submission" date="2018-06" db="EMBL/GenBank/DDBJ databases">
        <title>WGS assembly of Brassica rapa FPsc.</title>
        <authorList>
            <person name="Bowman J."/>
            <person name="Kohchi T."/>
            <person name="Yamato K."/>
            <person name="Jenkins J."/>
            <person name="Shu S."/>
            <person name="Ishizaki K."/>
            <person name="Yamaoka S."/>
            <person name="Nishihama R."/>
            <person name="Nakamura Y."/>
            <person name="Berger F."/>
            <person name="Adam C."/>
            <person name="Aki S."/>
            <person name="Althoff F."/>
            <person name="Araki T."/>
            <person name="Arteaga-Vazquez M."/>
            <person name="Balasubrmanian S."/>
            <person name="Bauer D."/>
            <person name="Boehm C."/>
            <person name="Briginshaw L."/>
            <person name="Caballero-Perez J."/>
            <person name="Catarino B."/>
            <person name="Chen F."/>
            <person name="Chiyoda S."/>
            <person name="Chovatia M."/>
            <person name="Davies K."/>
            <person name="Delmans M."/>
            <person name="Demura T."/>
            <person name="Dierschke T."/>
            <person name="Dolan L."/>
            <person name="Dorantes-Acosta A."/>
            <person name="Eklund D."/>
            <person name="Florent S."/>
            <person name="Flores-Sandoval E."/>
            <person name="Fujiyama A."/>
            <person name="Fukuzawa H."/>
            <person name="Galik B."/>
            <person name="Grimanelli D."/>
            <person name="Grimwood J."/>
            <person name="Grossniklaus U."/>
            <person name="Hamada T."/>
            <person name="Haseloff J."/>
            <person name="Hetherington A."/>
            <person name="Higo A."/>
            <person name="Hirakawa Y."/>
            <person name="Hundley H."/>
            <person name="Ikeda Y."/>
            <person name="Inoue K."/>
            <person name="Inoue S."/>
            <person name="Ishida S."/>
            <person name="Jia Q."/>
            <person name="Kakita M."/>
            <person name="Kanazawa T."/>
            <person name="Kawai Y."/>
            <person name="Kawashima T."/>
            <person name="Kennedy M."/>
            <person name="Kinose K."/>
            <person name="Kinoshita T."/>
            <person name="Kohara Y."/>
            <person name="Koide E."/>
            <person name="Komatsu K."/>
            <person name="Kopischke S."/>
            <person name="Kubo M."/>
            <person name="Kyozuka J."/>
            <person name="Lagercrantz U."/>
            <person name="Lin S."/>
            <person name="Lindquist E."/>
            <person name="Lipzen A."/>
            <person name="Lu C."/>
            <person name="Luna E."/>
            <person name="Martienssen R."/>
            <person name="Minamino N."/>
            <person name="Mizutani M."/>
            <person name="Mizutani M."/>
            <person name="Mochizuki N."/>
            <person name="Monte I."/>
            <person name="Mosher R."/>
            <person name="Nagasaki H."/>
            <person name="Nakagami H."/>
            <person name="Naramoto S."/>
            <person name="Nishitani K."/>
            <person name="Ohtani M."/>
            <person name="Okamoto T."/>
            <person name="Okumura M."/>
            <person name="Phillips J."/>
            <person name="Pollak B."/>
            <person name="Reinders A."/>
            <person name="Roevekamp M."/>
            <person name="Sano R."/>
            <person name="Sawa S."/>
            <person name="Schmid M."/>
            <person name="Shirakawa M."/>
            <person name="Solano R."/>
            <person name="Spunde A."/>
            <person name="Suetsugu N."/>
            <person name="Sugano S."/>
            <person name="Sugiyama A."/>
            <person name="Sun R."/>
            <person name="Suzuki Y."/>
            <person name="Takenaka M."/>
            <person name="Takezawa D."/>
            <person name="Tomogane H."/>
            <person name="Tsuzuki M."/>
            <person name="Ueda T."/>
            <person name="Umeda M."/>
            <person name="Ward J."/>
            <person name="Watanabe Y."/>
            <person name="Yazaki K."/>
            <person name="Yokoyama R."/>
            <person name="Yoshitake Y."/>
            <person name="Yotsui I."/>
            <person name="Zachgo S."/>
            <person name="Schmutz J."/>
        </authorList>
    </citation>
    <scope>NUCLEOTIDE SEQUENCE [LARGE SCALE GENOMIC DNA]</scope>
    <source>
        <strain evidence="12">cv. B-3</strain>
    </source>
</reference>
<feature type="region of interest" description="Disordered" evidence="7">
    <location>
        <begin position="494"/>
        <end position="516"/>
    </location>
</feature>
<feature type="compositionally biased region" description="Low complexity" evidence="7">
    <location>
        <begin position="242"/>
        <end position="252"/>
    </location>
</feature>